<name>A0A239ZX98_CLOCO</name>
<evidence type="ECO:0000313" key="15">
    <source>
        <dbReference type="Proteomes" id="UP000250223"/>
    </source>
</evidence>
<dbReference type="PROSITE" id="PS50936">
    <property type="entry name" value="ENGC_GTPASE"/>
    <property type="match status" value="1"/>
</dbReference>
<comment type="subunit">
    <text evidence="10">Monomer. Associates with 30S ribosomal subunit, binds 16S rRNA.</text>
</comment>
<dbReference type="InterPro" id="IPR027417">
    <property type="entry name" value="P-loop_NTPase"/>
</dbReference>
<feature type="domain" description="CP-type G" evidence="12">
    <location>
        <begin position="62"/>
        <end position="219"/>
    </location>
</feature>
<evidence type="ECO:0000256" key="10">
    <source>
        <dbReference type="HAMAP-Rule" id="MF_01820"/>
    </source>
</evidence>
<dbReference type="SUPFAM" id="SSF50249">
    <property type="entry name" value="Nucleic acid-binding proteins"/>
    <property type="match status" value="1"/>
</dbReference>
<dbReference type="Proteomes" id="UP000528432">
    <property type="component" value="Unassembled WGS sequence"/>
</dbReference>
<keyword evidence="7 10" id="KW-0862">Zinc</keyword>
<dbReference type="GO" id="GO:0046872">
    <property type="term" value="F:metal ion binding"/>
    <property type="evidence" value="ECO:0007669"/>
    <property type="project" value="UniProtKB-KW"/>
</dbReference>
<sequence>MQGIITKGIGGFYYIKTEDGLYECKARGKFRLDELTPMVGDKVEIKIDNNSKGTIEKIFERKNKLIRPAVANISQAIIVFAFKNPNINLDLLNKFLLQCEYNEIKAVVAFNKVDLVDNPDKEEVVDIVKSAGYEVIYLNAKEGIGIEKIKEKLKGNLNVLCGPSGAGKSTIINKLVGKDVMQTGQISEKLKRGKHTTRHSELIEVENGFLVDTPGFSSLTIDDIEKEEVQFLFPEFIDYINRCKFTGCLHYKEPSCALKNALEQGKIHKKRYEFYIQIIEEKLRGKSNKW</sequence>
<feature type="binding site" evidence="10">
    <location>
        <begin position="162"/>
        <end position="170"/>
    </location>
    <ligand>
        <name>GTP</name>
        <dbReference type="ChEBI" id="CHEBI:37565"/>
    </ligand>
</feature>
<proteinExistence type="inferred from homology"/>
<protein>
    <recommendedName>
        <fullName evidence="10">Small ribosomal subunit biogenesis GTPase RsgA</fullName>
        <ecNumber evidence="10">3.6.1.-</ecNumber>
    </recommendedName>
</protein>
<evidence type="ECO:0000256" key="3">
    <source>
        <dbReference type="ARBA" id="ARBA00022723"/>
    </source>
</evidence>
<keyword evidence="2 10" id="KW-0690">Ribosome biogenesis</keyword>
<dbReference type="GO" id="GO:0003924">
    <property type="term" value="F:GTPase activity"/>
    <property type="evidence" value="ECO:0007669"/>
    <property type="project" value="UniProtKB-UniRule"/>
</dbReference>
<dbReference type="RefSeq" id="WP_095177657.1">
    <property type="nucleotide sequence ID" value="NZ_CP173238.1"/>
</dbReference>
<dbReference type="InterPro" id="IPR012340">
    <property type="entry name" value="NA-bd_OB-fold"/>
</dbReference>
<feature type="domain" description="EngC GTPase" evidence="11">
    <location>
        <begin position="71"/>
        <end position="217"/>
    </location>
</feature>
<dbReference type="EMBL" id="UAWC01000001">
    <property type="protein sequence ID" value="SQB33472.1"/>
    <property type="molecule type" value="Genomic_DNA"/>
</dbReference>
<feature type="binding site" evidence="10">
    <location>
        <position position="243"/>
    </location>
    <ligand>
        <name>Zn(2+)</name>
        <dbReference type="ChEBI" id="CHEBI:29105"/>
    </ligand>
</feature>
<dbReference type="SUPFAM" id="SSF52540">
    <property type="entry name" value="P-loop containing nucleoside triphosphate hydrolases"/>
    <property type="match status" value="1"/>
</dbReference>
<dbReference type="Pfam" id="PF16745">
    <property type="entry name" value="RsgA_N"/>
    <property type="match status" value="1"/>
</dbReference>
<evidence type="ECO:0000256" key="2">
    <source>
        <dbReference type="ARBA" id="ARBA00022517"/>
    </source>
</evidence>
<evidence type="ECO:0000256" key="4">
    <source>
        <dbReference type="ARBA" id="ARBA00022730"/>
    </source>
</evidence>
<dbReference type="InterPro" id="IPR004881">
    <property type="entry name" value="Ribosome_biogen_GTPase_RsgA"/>
</dbReference>
<evidence type="ECO:0000256" key="1">
    <source>
        <dbReference type="ARBA" id="ARBA00022490"/>
    </source>
</evidence>
<comment type="subcellular location">
    <subcellularLocation>
        <location evidence="10">Cytoplasm</location>
    </subcellularLocation>
</comment>
<dbReference type="InterPro" id="IPR030378">
    <property type="entry name" value="G_CP_dom"/>
</dbReference>
<evidence type="ECO:0000313" key="16">
    <source>
        <dbReference type="Proteomes" id="UP000528432"/>
    </source>
</evidence>
<dbReference type="Pfam" id="PF03193">
    <property type="entry name" value="RsgA_GTPase"/>
    <property type="match status" value="1"/>
</dbReference>
<keyword evidence="8 10" id="KW-0694">RNA-binding</keyword>
<evidence type="ECO:0000259" key="12">
    <source>
        <dbReference type="PROSITE" id="PS51721"/>
    </source>
</evidence>
<dbReference type="AlphaFoldDB" id="A0A239ZX98"/>
<keyword evidence="6 10" id="KW-0378">Hydrolase</keyword>
<dbReference type="PROSITE" id="PS51721">
    <property type="entry name" value="G_CP"/>
    <property type="match status" value="1"/>
</dbReference>
<dbReference type="InterPro" id="IPR010914">
    <property type="entry name" value="RsgA_GTPase_dom"/>
</dbReference>
<keyword evidence="1 10" id="KW-0963">Cytoplasm</keyword>
<evidence type="ECO:0000256" key="8">
    <source>
        <dbReference type="ARBA" id="ARBA00022884"/>
    </source>
</evidence>
<keyword evidence="4 10" id="KW-0699">rRNA-binding</keyword>
<dbReference type="NCBIfam" id="TIGR00157">
    <property type="entry name" value="ribosome small subunit-dependent GTPase A"/>
    <property type="match status" value="1"/>
</dbReference>
<keyword evidence="3 10" id="KW-0479">Metal-binding</keyword>
<dbReference type="Proteomes" id="UP000250223">
    <property type="component" value="Unassembled WGS sequence"/>
</dbReference>
<organism evidence="14 15">
    <name type="scientific">Clostridium cochlearium</name>
    <dbReference type="NCBI Taxonomy" id="1494"/>
    <lineage>
        <taxon>Bacteria</taxon>
        <taxon>Bacillati</taxon>
        <taxon>Bacillota</taxon>
        <taxon>Clostridia</taxon>
        <taxon>Eubacteriales</taxon>
        <taxon>Clostridiaceae</taxon>
        <taxon>Clostridium</taxon>
    </lineage>
</organism>
<dbReference type="Gene3D" id="3.40.50.300">
    <property type="entry name" value="P-loop containing nucleotide triphosphate hydrolases"/>
    <property type="match status" value="1"/>
</dbReference>
<feature type="binding site" evidence="10">
    <location>
        <position position="250"/>
    </location>
    <ligand>
        <name>Zn(2+)</name>
        <dbReference type="ChEBI" id="CHEBI:29105"/>
    </ligand>
</feature>
<reference evidence="13 16" key="2">
    <citation type="submission" date="2020-05" db="EMBL/GenBank/DDBJ databases">
        <title>Draft genome sequence of Clostridium cochlearium strain AGROS13 isolated from a sheep dairy farm in New Zealand.</title>
        <authorList>
            <person name="Gupta T.B."/>
            <person name="Jauregui R."/>
            <person name="Risson A.N."/>
            <person name="Brightwell G."/>
            <person name="Maclean P."/>
        </authorList>
    </citation>
    <scope>NUCLEOTIDE SEQUENCE [LARGE SCALE GENOMIC DNA]</scope>
    <source>
        <strain evidence="13 16">AGROS13</strain>
    </source>
</reference>
<dbReference type="CDD" id="cd04466">
    <property type="entry name" value="S1_YloQ_GTPase"/>
    <property type="match status" value="1"/>
</dbReference>
<evidence type="ECO:0000256" key="5">
    <source>
        <dbReference type="ARBA" id="ARBA00022741"/>
    </source>
</evidence>
<dbReference type="GeneID" id="70576958"/>
<dbReference type="GO" id="GO:0005737">
    <property type="term" value="C:cytoplasm"/>
    <property type="evidence" value="ECO:0007669"/>
    <property type="project" value="UniProtKB-SubCell"/>
</dbReference>
<evidence type="ECO:0000256" key="7">
    <source>
        <dbReference type="ARBA" id="ARBA00022833"/>
    </source>
</evidence>
<reference evidence="14 15" key="1">
    <citation type="submission" date="2018-06" db="EMBL/GenBank/DDBJ databases">
        <authorList>
            <consortium name="Pathogen Informatics"/>
            <person name="Doyle S."/>
        </authorList>
    </citation>
    <scope>NUCLEOTIDE SEQUENCE [LARGE SCALE GENOMIC DNA]</scope>
    <source>
        <strain evidence="14 15">NCTC13028</strain>
    </source>
</reference>
<feature type="binding site" evidence="10">
    <location>
        <position position="256"/>
    </location>
    <ligand>
        <name>Zn(2+)</name>
        <dbReference type="ChEBI" id="CHEBI:29105"/>
    </ligand>
</feature>
<evidence type="ECO:0000256" key="9">
    <source>
        <dbReference type="ARBA" id="ARBA00023134"/>
    </source>
</evidence>
<keyword evidence="9 10" id="KW-0342">GTP-binding</keyword>
<comment type="similarity">
    <text evidence="10">Belongs to the TRAFAC class YlqF/YawG GTPase family. RsgA subfamily.</text>
</comment>
<dbReference type="PANTHER" id="PTHR32120:SF11">
    <property type="entry name" value="SMALL RIBOSOMAL SUBUNIT BIOGENESIS GTPASE RSGA 1, MITOCHONDRIAL-RELATED"/>
    <property type="match status" value="1"/>
</dbReference>
<dbReference type="GO" id="GO:0005525">
    <property type="term" value="F:GTP binding"/>
    <property type="evidence" value="ECO:0007669"/>
    <property type="project" value="UniProtKB-UniRule"/>
</dbReference>
<feature type="binding site" evidence="10">
    <location>
        <position position="248"/>
    </location>
    <ligand>
        <name>Zn(2+)</name>
        <dbReference type="ChEBI" id="CHEBI:29105"/>
    </ligand>
</feature>
<dbReference type="GO" id="GO:0019843">
    <property type="term" value="F:rRNA binding"/>
    <property type="evidence" value="ECO:0007669"/>
    <property type="project" value="UniProtKB-KW"/>
</dbReference>
<evidence type="ECO:0000256" key="6">
    <source>
        <dbReference type="ARBA" id="ARBA00022801"/>
    </source>
</evidence>
<evidence type="ECO:0000259" key="11">
    <source>
        <dbReference type="PROSITE" id="PS50936"/>
    </source>
</evidence>
<evidence type="ECO:0000313" key="13">
    <source>
        <dbReference type="EMBL" id="NOH15052.1"/>
    </source>
</evidence>
<dbReference type="Gene3D" id="2.40.50.140">
    <property type="entry name" value="Nucleic acid-binding proteins"/>
    <property type="match status" value="1"/>
</dbReference>
<dbReference type="Gene3D" id="1.10.40.50">
    <property type="entry name" value="Probable gtpase engc, domain 3"/>
    <property type="match status" value="1"/>
</dbReference>
<feature type="binding site" evidence="10">
    <location>
        <begin position="111"/>
        <end position="114"/>
    </location>
    <ligand>
        <name>GTP</name>
        <dbReference type="ChEBI" id="CHEBI:37565"/>
    </ligand>
</feature>
<comment type="cofactor">
    <cofactor evidence="10">
        <name>Zn(2+)</name>
        <dbReference type="ChEBI" id="CHEBI:29105"/>
    </cofactor>
    <text evidence="10">Binds 1 zinc ion per subunit.</text>
</comment>
<evidence type="ECO:0000313" key="14">
    <source>
        <dbReference type="EMBL" id="SQB33472.1"/>
    </source>
</evidence>
<keyword evidence="5 10" id="KW-0547">Nucleotide-binding</keyword>
<dbReference type="EMBL" id="JABFIF010000001">
    <property type="protein sequence ID" value="NOH15052.1"/>
    <property type="molecule type" value="Genomic_DNA"/>
</dbReference>
<comment type="function">
    <text evidence="10">One of several proteins that assist in the late maturation steps of the functional core of the 30S ribosomal subunit. Helps release RbfA from mature subunits. May play a role in the assembly of ribosomal proteins into the subunit. Circularly permuted GTPase that catalyzes slow GTP hydrolysis, GTPase activity is stimulated by the 30S ribosomal subunit.</text>
</comment>
<dbReference type="CDD" id="cd01854">
    <property type="entry name" value="YjeQ_EngC"/>
    <property type="match status" value="1"/>
</dbReference>
<dbReference type="PANTHER" id="PTHR32120">
    <property type="entry name" value="SMALL RIBOSOMAL SUBUNIT BIOGENESIS GTPASE RSGA"/>
    <property type="match status" value="1"/>
</dbReference>
<dbReference type="InterPro" id="IPR031944">
    <property type="entry name" value="RsgA_N"/>
</dbReference>
<gene>
    <name evidence="10 14" type="primary">rsgA</name>
    <name evidence="13" type="ORF">HMJ28_01380</name>
    <name evidence="14" type="ORF">NCTC13028_00465</name>
</gene>
<accession>A0A239ZX98</accession>
<dbReference type="EC" id="3.6.1.-" evidence="10"/>
<dbReference type="GO" id="GO:0042274">
    <property type="term" value="P:ribosomal small subunit biogenesis"/>
    <property type="evidence" value="ECO:0007669"/>
    <property type="project" value="UniProtKB-UniRule"/>
</dbReference>
<dbReference type="HAMAP" id="MF_01820">
    <property type="entry name" value="GTPase_RsgA"/>
    <property type="match status" value="1"/>
</dbReference>